<dbReference type="AlphaFoldDB" id="A0A951PM96"/>
<evidence type="ECO:0000313" key="2">
    <source>
        <dbReference type="EMBL" id="MBW4545756.1"/>
    </source>
</evidence>
<dbReference type="EMBL" id="JAHHIF010000017">
    <property type="protein sequence ID" value="MBW4545756.1"/>
    <property type="molecule type" value="Genomic_DNA"/>
</dbReference>
<accession>A0A951PM96</accession>
<comment type="caution">
    <text evidence="2">The sequence shown here is derived from an EMBL/GenBank/DDBJ whole genome shotgun (WGS) entry which is preliminary data.</text>
</comment>
<feature type="region of interest" description="Disordered" evidence="1">
    <location>
        <begin position="185"/>
        <end position="210"/>
    </location>
</feature>
<reference evidence="2" key="1">
    <citation type="submission" date="2021-05" db="EMBL/GenBank/DDBJ databases">
        <authorList>
            <person name="Pietrasiak N."/>
            <person name="Ward R."/>
            <person name="Stajich J.E."/>
            <person name="Kurbessoian T."/>
        </authorList>
    </citation>
    <scope>NUCLEOTIDE SEQUENCE</scope>
    <source>
        <strain evidence="2">CPER-KK1</strain>
    </source>
</reference>
<dbReference type="Proteomes" id="UP000753908">
    <property type="component" value="Unassembled WGS sequence"/>
</dbReference>
<evidence type="ECO:0000313" key="3">
    <source>
        <dbReference type="Proteomes" id="UP000753908"/>
    </source>
</evidence>
<name>A0A951PM96_9CYAN</name>
<sequence>MSEKNQVLDTEDEITVEQIPYQSQSDDYSEGTTKGIGLTKIAIGALIGATLGAVAGALATKGTAEKVNQTVKGVGNAVKRTAEGVNGTVQDVGNATQTVAYGVNDTVKDVGNTVKNTAESINDTVKGTVDVVKGTVDVVKGTSKDVNDTVKGTVDTLKNVAEDVKQSATQDPKLSEKQRTYILVPVDDDQSGEPTVRLNAGTSGSTGETA</sequence>
<reference evidence="2" key="2">
    <citation type="journal article" date="2022" name="Microbiol. Resour. Announc.">
        <title>Metagenome Sequencing to Explore Phylogenomics of Terrestrial Cyanobacteria.</title>
        <authorList>
            <person name="Ward R.D."/>
            <person name="Stajich J.E."/>
            <person name="Johansen J.R."/>
            <person name="Huntemann M."/>
            <person name="Clum A."/>
            <person name="Foster B."/>
            <person name="Foster B."/>
            <person name="Roux S."/>
            <person name="Palaniappan K."/>
            <person name="Varghese N."/>
            <person name="Mukherjee S."/>
            <person name="Reddy T.B.K."/>
            <person name="Daum C."/>
            <person name="Copeland A."/>
            <person name="Chen I.A."/>
            <person name="Ivanova N.N."/>
            <person name="Kyrpides N.C."/>
            <person name="Shapiro N."/>
            <person name="Eloe-Fadrosh E.A."/>
            <person name="Pietrasiak N."/>
        </authorList>
    </citation>
    <scope>NUCLEOTIDE SEQUENCE</scope>
    <source>
        <strain evidence="2">CPER-KK1</strain>
    </source>
</reference>
<protein>
    <submittedName>
        <fullName evidence="2">YtxH domain-containing protein</fullName>
    </submittedName>
</protein>
<feature type="compositionally biased region" description="Polar residues" evidence="1">
    <location>
        <begin position="200"/>
        <end position="210"/>
    </location>
</feature>
<dbReference type="Gene3D" id="1.20.120.20">
    <property type="entry name" value="Apolipoprotein"/>
    <property type="match status" value="1"/>
</dbReference>
<proteinExistence type="predicted"/>
<organism evidence="2 3">
    <name type="scientific">Symplocastrum torsivum CPER-KK1</name>
    <dbReference type="NCBI Taxonomy" id="450513"/>
    <lineage>
        <taxon>Bacteria</taxon>
        <taxon>Bacillati</taxon>
        <taxon>Cyanobacteriota</taxon>
        <taxon>Cyanophyceae</taxon>
        <taxon>Oscillatoriophycideae</taxon>
        <taxon>Oscillatoriales</taxon>
        <taxon>Microcoleaceae</taxon>
        <taxon>Symplocastrum</taxon>
    </lineage>
</organism>
<gene>
    <name evidence="2" type="ORF">KME25_15090</name>
</gene>
<evidence type="ECO:0000256" key="1">
    <source>
        <dbReference type="SAM" id="MobiDB-lite"/>
    </source>
</evidence>